<sequence>MDESRKQFQSWFADEIVGADVEFPEFEDGEYVAGEIYDEQLYVMLQAMYMAWTASRAAIEINLDDKVMVEDEFDKGHNCAIDYCADAIRAAGIKVKE</sequence>
<organism evidence="1 2">
    <name type="scientific">Salmonella enterica subsp. enterica serovar Give</name>
    <dbReference type="NCBI Taxonomy" id="46626"/>
    <lineage>
        <taxon>Bacteria</taxon>
        <taxon>Pseudomonadati</taxon>
        <taxon>Pseudomonadota</taxon>
        <taxon>Gammaproteobacteria</taxon>
        <taxon>Enterobacterales</taxon>
        <taxon>Enterobacteriaceae</taxon>
        <taxon>Salmonella</taxon>
    </lineage>
</organism>
<evidence type="ECO:0000313" key="2">
    <source>
        <dbReference type="Proteomes" id="UP000307596"/>
    </source>
</evidence>
<evidence type="ECO:0000313" key="1">
    <source>
        <dbReference type="EMBL" id="TRK42468.1"/>
    </source>
</evidence>
<dbReference type="RefSeq" id="WP_023213384.1">
    <property type="nucleotide sequence ID" value="NZ_VDEI02000004.1"/>
</dbReference>
<dbReference type="Proteomes" id="UP000307596">
    <property type="component" value="Unassembled WGS sequence"/>
</dbReference>
<dbReference type="EMBL" id="VDEI02000004">
    <property type="protein sequence ID" value="TRK42468.1"/>
    <property type="molecule type" value="Genomic_DNA"/>
</dbReference>
<dbReference type="Pfam" id="PF26207">
    <property type="entry name" value="Phage_phiTE_015"/>
    <property type="match status" value="1"/>
</dbReference>
<protein>
    <submittedName>
        <fullName evidence="1">Uncharacterized protein</fullName>
    </submittedName>
</protein>
<reference evidence="1 2" key="1">
    <citation type="journal article" date="2019" name="Appl. Environ. Microbiol.">
        <title>Clinically Unreported Salmonellosis Outbreak Detected via Comparative Genomic Analysis of Municipal Wastewater Salmonella Isolates.</title>
        <authorList>
            <person name="Diemert S."/>
            <person name="Yan T."/>
        </authorList>
    </citation>
    <scope>NUCLEOTIDE SEQUENCE [LARGE SCALE GENOMIC DNA]</scope>
    <source>
        <strain evidence="1 2">HIY0008</strain>
    </source>
</reference>
<proteinExistence type="predicted"/>
<gene>
    <name evidence="1" type="ORF">FG567_014225</name>
</gene>
<comment type="caution">
    <text evidence="1">The sequence shown here is derived from an EMBL/GenBank/DDBJ whole genome shotgun (WGS) entry which is preliminary data.</text>
</comment>
<dbReference type="InterPro" id="IPR058601">
    <property type="entry name" value="Phage_phiTE_015-like"/>
</dbReference>
<dbReference type="AlphaFoldDB" id="A0A5C5HF89"/>
<accession>A0A5C5HF89</accession>
<name>A0A5C5HF89_SALET</name>